<organism evidence="1 2">
    <name type="scientific">Stephania japonica</name>
    <dbReference type="NCBI Taxonomy" id="461633"/>
    <lineage>
        <taxon>Eukaryota</taxon>
        <taxon>Viridiplantae</taxon>
        <taxon>Streptophyta</taxon>
        <taxon>Embryophyta</taxon>
        <taxon>Tracheophyta</taxon>
        <taxon>Spermatophyta</taxon>
        <taxon>Magnoliopsida</taxon>
        <taxon>Ranunculales</taxon>
        <taxon>Menispermaceae</taxon>
        <taxon>Menispermoideae</taxon>
        <taxon>Cissampelideae</taxon>
        <taxon>Stephania</taxon>
    </lineage>
</organism>
<protein>
    <submittedName>
        <fullName evidence="1">Uncharacterized protein</fullName>
    </submittedName>
</protein>
<dbReference type="Proteomes" id="UP001417504">
    <property type="component" value="Unassembled WGS sequence"/>
</dbReference>
<gene>
    <name evidence="1" type="ORF">Sjap_015514</name>
</gene>
<sequence length="138" mass="15556">MFNDQIGLFTTSSSKIYINLDIPTVNEMTERFSTSVSEIQMLPKTPSKLVSIEEQMIANRLSIEQLLEVDFDNLETITVKGKAVALEDRFGWCYISASPDVVPFPEWIHKLNALGDIRSRAFLQKHQFACKRSPSGGS</sequence>
<proteinExistence type="predicted"/>
<comment type="caution">
    <text evidence="1">The sequence shown here is derived from an EMBL/GenBank/DDBJ whole genome shotgun (WGS) entry which is preliminary data.</text>
</comment>
<evidence type="ECO:0000313" key="2">
    <source>
        <dbReference type="Proteomes" id="UP001417504"/>
    </source>
</evidence>
<keyword evidence="2" id="KW-1185">Reference proteome</keyword>
<name>A0AAP0IL69_9MAGN</name>
<evidence type="ECO:0000313" key="1">
    <source>
        <dbReference type="EMBL" id="KAK9116567.1"/>
    </source>
</evidence>
<dbReference type="AlphaFoldDB" id="A0AAP0IL69"/>
<dbReference type="EMBL" id="JBBNAE010000006">
    <property type="protein sequence ID" value="KAK9116567.1"/>
    <property type="molecule type" value="Genomic_DNA"/>
</dbReference>
<accession>A0AAP0IL69</accession>
<reference evidence="1 2" key="1">
    <citation type="submission" date="2024-01" db="EMBL/GenBank/DDBJ databases">
        <title>Genome assemblies of Stephania.</title>
        <authorList>
            <person name="Yang L."/>
        </authorList>
    </citation>
    <scope>NUCLEOTIDE SEQUENCE [LARGE SCALE GENOMIC DNA]</scope>
    <source>
        <strain evidence="1">QJT</strain>
        <tissue evidence="1">Leaf</tissue>
    </source>
</reference>